<dbReference type="Pfam" id="PF12051">
    <property type="entry name" value="DUF3533"/>
    <property type="match status" value="1"/>
</dbReference>
<evidence type="ECO:0000256" key="1">
    <source>
        <dbReference type="SAM" id="MobiDB-lite"/>
    </source>
</evidence>
<feature type="transmembrane region" description="Helical" evidence="2">
    <location>
        <begin position="314"/>
        <end position="335"/>
    </location>
</feature>
<sequence length="471" mass="52225">MDTTHHYNSKQDRGAHFNRTANSSTQTIHRPFEYNGLENAEKLETGATKGARKSTWEGDDSYFLAKTQAMADARKIYLKTFIGGGLLIVLTIFGVFSIYWGSLWKIPDHPLNGWVVDYDGGDVGQFVTQQVMASSNKAISWTTYSASDIGDLDRLKNDITEEKAWVAIAINAGASSRLNDALQNPTSTYNGSSAVTVYGAEARNENGYRSMVSPTVIKTLDAVSLQFALRFAQQTSSSHASSLASIISASPQLLVSPISYTMINLRPFDEPVASAATFVGLIYLLILSFYIVMIGDGARTASGMTKLLSYGGMVRLRLVSSVIAYFFLSLFYSLVNVAFQVDFTRKFGHAGFVVFWMVNWAGMMAVGLALESLFTILTARFIPFFMIFWIISNVSVCVYPIQALPKVFHYGYAAPFYNVSRAFRTIAFNTKNQLGLNFGVLIAWVAISCITLPIFQWIVWRRHLRASNDAQ</sequence>
<evidence type="ECO:0000256" key="2">
    <source>
        <dbReference type="SAM" id="Phobius"/>
    </source>
</evidence>
<dbReference type="AlphaFoldDB" id="A0AAD5VKM2"/>
<accession>A0AAD5VKM2</accession>
<dbReference type="InterPro" id="IPR053001">
    <property type="entry name" value="MNNG_permease-like"/>
</dbReference>
<evidence type="ECO:0000259" key="3">
    <source>
        <dbReference type="Pfam" id="PF12051"/>
    </source>
</evidence>
<dbReference type="PANTHER" id="PTHR34814">
    <property type="entry name" value="NITROSOGUANIDINE RESISTANCE PROTEIN SNG1"/>
    <property type="match status" value="1"/>
</dbReference>
<protein>
    <recommendedName>
        <fullName evidence="3">DUF3533 domain-containing protein</fullName>
    </recommendedName>
</protein>
<comment type="caution">
    <text evidence="4">The sequence shown here is derived from an EMBL/GenBank/DDBJ whole genome shotgun (WGS) entry which is preliminary data.</text>
</comment>
<organism evidence="4 5">
    <name type="scientific">Leucocoprinus birnbaumii</name>
    <dbReference type="NCBI Taxonomy" id="56174"/>
    <lineage>
        <taxon>Eukaryota</taxon>
        <taxon>Fungi</taxon>
        <taxon>Dikarya</taxon>
        <taxon>Basidiomycota</taxon>
        <taxon>Agaricomycotina</taxon>
        <taxon>Agaricomycetes</taxon>
        <taxon>Agaricomycetidae</taxon>
        <taxon>Agaricales</taxon>
        <taxon>Agaricineae</taxon>
        <taxon>Agaricaceae</taxon>
        <taxon>Leucocoprinus</taxon>
    </lineage>
</organism>
<dbReference type="EMBL" id="JANIEX010001670">
    <property type="protein sequence ID" value="KAJ3555553.1"/>
    <property type="molecule type" value="Genomic_DNA"/>
</dbReference>
<gene>
    <name evidence="4" type="ORF">NP233_g12180</name>
</gene>
<name>A0AAD5VKM2_9AGAR</name>
<keyword evidence="2" id="KW-1133">Transmembrane helix</keyword>
<keyword evidence="5" id="KW-1185">Reference proteome</keyword>
<evidence type="ECO:0000313" key="4">
    <source>
        <dbReference type="EMBL" id="KAJ3555553.1"/>
    </source>
</evidence>
<proteinExistence type="predicted"/>
<dbReference type="InterPro" id="IPR022703">
    <property type="entry name" value="DUF3533"/>
</dbReference>
<reference evidence="4" key="1">
    <citation type="submission" date="2022-07" db="EMBL/GenBank/DDBJ databases">
        <title>Genome Sequence of Leucocoprinus birnbaumii.</title>
        <authorList>
            <person name="Buettner E."/>
        </authorList>
    </citation>
    <scope>NUCLEOTIDE SEQUENCE</scope>
    <source>
        <strain evidence="4">VT141</strain>
    </source>
</reference>
<feature type="transmembrane region" description="Helical" evidence="2">
    <location>
        <begin position="76"/>
        <end position="100"/>
    </location>
</feature>
<dbReference type="GO" id="GO:0016020">
    <property type="term" value="C:membrane"/>
    <property type="evidence" value="ECO:0007669"/>
    <property type="project" value="TreeGrafter"/>
</dbReference>
<keyword evidence="2" id="KW-0812">Transmembrane</keyword>
<dbReference type="Proteomes" id="UP001213000">
    <property type="component" value="Unassembled WGS sequence"/>
</dbReference>
<feature type="transmembrane region" description="Helical" evidence="2">
    <location>
        <begin position="347"/>
        <end position="370"/>
    </location>
</feature>
<feature type="transmembrane region" description="Helical" evidence="2">
    <location>
        <begin position="438"/>
        <end position="460"/>
    </location>
</feature>
<evidence type="ECO:0000313" key="5">
    <source>
        <dbReference type="Proteomes" id="UP001213000"/>
    </source>
</evidence>
<feature type="domain" description="DUF3533" evidence="3">
    <location>
        <begin position="86"/>
        <end position="449"/>
    </location>
</feature>
<feature type="region of interest" description="Disordered" evidence="1">
    <location>
        <begin position="1"/>
        <end position="22"/>
    </location>
</feature>
<feature type="transmembrane region" description="Helical" evidence="2">
    <location>
        <begin position="272"/>
        <end position="293"/>
    </location>
</feature>
<keyword evidence="2" id="KW-0472">Membrane</keyword>
<dbReference type="PANTHER" id="PTHR34814:SF1">
    <property type="entry name" value="NITROSOGUANIDINE RESISTANCE PROTEIN SNG1"/>
    <property type="match status" value="1"/>
</dbReference>
<feature type="transmembrane region" description="Helical" evidence="2">
    <location>
        <begin position="382"/>
        <end position="401"/>
    </location>
</feature>